<name>X0ZWS9_9ZZZZ</name>
<organism evidence="1">
    <name type="scientific">marine sediment metagenome</name>
    <dbReference type="NCBI Taxonomy" id="412755"/>
    <lineage>
        <taxon>unclassified sequences</taxon>
        <taxon>metagenomes</taxon>
        <taxon>ecological metagenomes</taxon>
    </lineage>
</organism>
<comment type="caution">
    <text evidence="1">The sequence shown here is derived from an EMBL/GenBank/DDBJ whole genome shotgun (WGS) entry which is preliminary data.</text>
</comment>
<dbReference type="AlphaFoldDB" id="X0ZWS9"/>
<feature type="non-terminal residue" evidence="1">
    <location>
        <position position="1"/>
    </location>
</feature>
<gene>
    <name evidence="1" type="ORF">S01H4_06292</name>
</gene>
<accession>X0ZWS9</accession>
<proteinExistence type="predicted"/>
<reference evidence="1" key="1">
    <citation type="journal article" date="2014" name="Front. Microbiol.">
        <title>High frequency of phylogenetically diverse reductive dehalogenase-homologous genes in deep subseafloor sedimentary metagenomes.</title>
        <authorList>
            <person name="Kawai M."/>
            <person name="Futagami T."/>
            <person name="Toyoda A."/>
            <person name="Takaki Y."/>
            <person name="Nishi S."/>
            <person name="Hori S."/>
            <person name="Arai W."/>
            <person name="Tsubouchi T."/>
            <person name="Morono Y."/>
            <person name="Uchiyama I."/>
            <person name="Ito T."/>
            <person name="Fujiyama A."/>
            <person name="Inagaki F."/>
            <person name="Takami H."/>
        </authorList>
    </citation>
    <scope>NUCLEOTIDE SEQUENCE</scope>
    <source>
        <strain evidence="1">Expedition CK06-06</strain>
    </source>
</reference>
<sequence length="83" mass="9493">AFPDFIANAGEVLAILVNKVAKNAEEIFDYIKSKITQKTYEVIQVAAERNITPYEYAVADSLNELTKKIKRKSNSLEKLNRRF</sequence>
<dbReference type="Gene3D" id="3.40.50.720">
    <property type="entry name" value="NAD(P)-binding Rossmann-like Domain"/>
    <property type="match status" value="1"/>
</dbReference>
<protein>
    <submittedName>
        <fullName evidence="1">Uncharacterized protein</fullName>
    </submittedName>
</protein>
<evidence type="ECO:0000313" key="1">
    <source>
        <dbReference type="EMBL" id="GAG73954.1"/>
    </source>
</evidence>
<dbReference type="EMBL" id="BART01001920">
    <property type="protein sequence ID" value="GAG73954.1"/>
    <property type="molecule type" value="Genomic_DNA"/>
</dbReference>